<keyword evidence="1" id="KW-0812">Transmembrane</keyword>
<sequence>MSLDGVILPFLMLLGMMSLSVASIYISARIAMKRLGLTKKASLKIVSFASLWVLLLSGVMGWRSIWV</sequence>
<organism evidence="2 3">
    <name type="scientific">Bartonella kosoyi</name>
    <dbReference type="NCBI Taxonomy" id="2133959"/>
    <lineage>
        <taxon>Bacteria</taxon>
        <taxon>Pseudomonadati</taxon>
        <taxon>Pseudomonadota</taxon>
        <taxon>Alphaproteobacteria</taxon>
        <taxon>Hyphomicrobiales</taxon>
        <taxon>Bartonellaceae</taxon>
        <taxon>Bartonella</taxon>
    </lineage>
</organism>
<dbReference type="AlphaFoldDB" id="A0A5B9CYI8"/>
<dbReference type="RefSeq" id="WP_150222338.1">
    <property type="nucleotide sequence ID" value="NZ_CP031843.2"/>
</dbReference>
<dbReference type="Proteomes" id="UP000321940">
    <property type="component" value="Chromosome"/>
</dbReference>
<reference evidence="2 3" key="1">
    <citation type="journal article" date="2020" name="Int. J. Syst. Evol. Microbiol.">
        <title>Bartonella kosoyi sp. nov. and Bartonella krasnovii sp. nov., two novel species closely related to the zoonotic Bartonella elizabethae, isolated from black rats and wild desert rodent-fleas.</title>
        <authorList>
            <person name="Gutierrez R."/>
            <person name="Shalit T."/>
            <person name="Markus B."/>
            <person name="Yuan C."/>
            <person name="Nachum-Biala Y."/>
            <person name="Elad D."/>
            <person name="Harrus S."/>
        </authorList>
    </citation>
    <scope>NUCLEOTIDE SEQUENCE [LARGE SCALE GENOMIC DNA]</scope>
    <source>
        <strain evidence="2 3">Tel Aviv</strain>
    </source>
</reference>
<gene>
    <name evidence="2" type="ORF">D1093_09480</name>
</gene>
<protein>
    <submittedName>
        <fullName evidence="2">Uncharacterized protein</fullName>
    </submittedName>
</protein>
<name>A0A5B9CYI8_9HYPH</name>
<evidence type="ECO:0000313" key="3">
    <source>
        <dbReference type="Proteomes" id="UP000321940"/>
    </source>
</evidence>
<dbReference type="EMBL" id="CP031843">
    <property type="protein sequence ID" value="QEE09783.1"/>
    <property type="molecule type" value="Genomic_DNA"/>
</dbReference>
<evidence type="ECO:0000313" key="2">
    <source>
        <dbReference type="EMBL" id="QEE09783.1"/>
    </source>
</evidence>
<feature type="transmembrane region" description="Helical" evidence="1">
    <location>
        <begin position="46"/>
        <end position="65"/>
    </location>
</feature>
<dbReference type="KEGG" id="bky:D1093_09480"/>
<evidence type="ECO:0000256" key="1">
    <source>
        <dbReference type="SAM" id="Phobius"/>
    </source>
</evidence>
<keyword evidence="3" id="KW-1185">Reference proteome</keyword>
<proteinExistence type="predicted"/>
<keyword evidence="1" id="KW-1133">Transmembrane helix</keyword>
<accession>A0A5B9CYI8</accession>
<keyword evidence="1" id="KW-0472">Membrane</keyword>
<feature type="transmembrane region" description="Helical" evidence="1">
    <location>
        <begin position="6"/>
        <end position="26"/>
    </location>
</feature>